<feature type="signal peptide" evidence="7">
    <location>
        <begin position="1"/>
        <end position="20"/>
    </location>
</feature>
<name>A0A165HIM6_9APHY</name>
<dbReference type="PANTHER" id="PTHR24305">
    <property type="entry name" value="CYTOCHROME P450"/>
    <property type="match status" value="1"/>
</dbReference>
<dbReference type="PANTHER" id="PTHR24305:SF164">
    <property type="entry name" value="P450, PUTATIVE (EUROFUNG)-RELATED"/>
    <property type="match status" value="1"/>
</dbReference>
<keyword evidence="5 6" id="KW-0349">Heme</keyword>
<sequence length="470" mass="53998">MLMLYFLGFSLLYIVYERLALSPLSRVPGPPLAAITRLVLMYYEFTRQRRRWVHALHMRYGPVVRIAPSEVSFATWDAVKEIYIVDGSGYDKTTFYRMFDNYETMCMFSTIDKVPHGERKKRFADRYNKSYIMQPETMTGIQERAEQFVEKCTEKPGAPVDIYIYLHCYALDCVTYHLFDPLGMQSLTQASDLLRVKELSYHDNMPESYLEHYLGDFPHIARLFRRHDRSKVLSTRVLSIARRSDVAAHTVLHKLQHLRDPPLDTKSIASELMDHTVAGIDTTGDGLCFLMHHLSLPATAPVQEKLRRELAENIGVPIDDLAYLDAVVKESLRCFSPLPMSLPRRVPKGGRTLAGVFLPEDTVVSAQAYTLHRFDTTVFHDPDEFIPERWLEPEGTTERNQLFFAFGAGGRGCIGKHLALLEMKMLLREVYSAYRTNVAPEMKASMEQDDQFISSRPKDQTCLVTFEKAI</sequence>
<evidence type="ECO:0000313" key="8">
    <source>
        <dbReference type="EMBL" id="KZT11776.1"/>
    </source>
</evidence>
<evidence type="ECO:0000256" key="4">
    <source>
        <dbReference type="ARBA" id="ARBA00023004"/>
    </source>
</evidence>
<comment type="similarity">
    <text evidence="6">Belongs to the cytochrome P450 family.</text>
</comment>
<keyword evidence="4 5" id="KW-0408">Iron</keyword>
<evidence type="ECO:0000256" key="3">
    <source>
        <dbReference type="ARBA" id="ARBA00022723"/>
    </source>
</evidence>
<dbReference type="InterPro" id="IPR002401">
    <property type="entry name" value="Cyt_P450_E_grp-I"/>
</dbReference>
<keyword evidence="7" id="KW-0732">Signal</keyword>
<dbReference type="PRINTS" id="PR00385">
    <property type="entry name" value="P450"/>
</dbReference>
<dbReference type="STRING" id="1314785.A0A165HIM6"/>
<keyword evidence="9" id="KW-1185">Reference proteome</keyword>
<dbReference type="AlphaFoldDB" id="A0A165HIM6"/>
<dbReference type="InterPro" id="IPR001128">
    <property type="entry name" value="Cyt_P450"/>
</dbReference>
<dbReference type="SUPFAM" id="SSF48264">
    <property type="entry name" value="Cytochrome P450"/>
    <property type="match status" value="1"/>
</dbReference>
<dbReference type="EMBL" id="KV427606">
    <property type="protein sequence ID" value="KZT11776.1"/>
    <property type="molecule type" value="Genomic_DNA"/>
</dbReference>
<dbReference type="InterPro" id="IPR017972">
    <property type="entry name" value="Cyt_P450_CS"/>
</dbReference>
<protein>
    <submittedName>
        <fullName evidence="8">Cytochrome P450</fullName>
    </submittedName>
</protein>
<organism evidence="8 9">
    <name type="scientific">Laetiporus sulphureus 93-53</name>
    <dbReference type="NCBI Taxonomy" id="1314785"/>
    <lineage>
        <taxon>Eukaryota</taxon>
        <taxon>Fungi</taxon>
        <taxon>Dikarya</taxon>
        <taxon>Basidiomycota</taxon>
        <taxon>Agaricomycotina</taxon>
        <taxon>Agaricomycetes</taxon>
        <taxon>Polyporales</taxon>
        <taxon>Laetiporus</taxon>
    </lineage>
</organism>
<dbReference type="PROSITE" id="PS00086">
    <property type="entry name" value="CYTOCHROME_P450"/>
    <property type="match status" value="1"/>
</dbReference>
<dbReference type="GeneID" id="63827474"/>
<dbReference type="InterPro" id="IPR036396">
    <property type="entry name" value="Cyt_P450_sf"/>
</dbReference>
<dbReference type="GO" id="GO:0020037">
    <property type="term" value="F:heme binding"/>
    <property type="evidence" value="ECO:0007669"/>
    <property type="project" value="InterPro"/>
</dbReference>
<dbReference type="CDD" id="cd11059">
    <property type="entry name" value="CYP_fungal"/>
    <property type="match status" value="1"/>
</dbReference>
<feature type="binding site" description="axial binding residue" evidence="5">
    <location>
        <position position="413"/>
    </location>
    <ligand>
        <name>heme</name>
        <dbReference type="ChEBI" id="CHEBI:30413"/>
    </ligand>
    <ligandPart>
        <name>Fe</name>
        <dbReference type="ChEBI" id="CHEBI:18248"/>
    </ligandPart>
</feature>
<comment type="pathway">
    <text evidence="2">Secondary metabolite biosynthesis.</text>
</comment>
<evidence type="ECO:0000256" key="5">
    <source>
        <dbReference type="PIRSR" id="PIRSR602401-1"/>
    </source>
</evidence>
<dbReference type="GO" id="GO:0016705">
    <property type="term" value="F:oxidoreductase activity, acting on paired donors, with incorporation or reduction of molecular oxygen"/>
    <property type="evidence" value="ECO:0007669"/>
    <property type="project" value="InterPro"/>
</dbReference>
<dbReference type="GO" id="GO:0005506">
    <property type="term" value="F:iron ion binding"/>
    <property type="evidence" value="ECO:0007669"/>
    <property type="project" value="InterPro"/>
</dbReference>
<evidence type="ECO:0000256" key="1">
    <source>
        <dbReference type="ARBA" id="ARBA00001971"/>
    </source>
</evidence>
<dbReference type="OrthoDB" id="1470350at2759"/>
<proteinExistence type="inferred from homology"/>
<evidence type="ECO:0000256" key="2">
    <source>
        <dbReference type="ARBA" id="ARBA00005179"/>
    </source>
</evidence>
<gene>
    <name evidence="8" type="ORF">LAESUDRAFT_733761</name>
</gene>
<dbReference type="GO" id="GO:0004497">
    <property type="term" value="F:monooxygenase activity"/>
    <property type="evidence" value="ECO:0007669"/>
    <property type="project" value="UniProtKB-KW"/>
</dbReference>
<keyword evidence="6" id="KW-0503">Monooxygenase</keyword>
<dbReference type="RefSeq" id="XP_040769424.1">
    <property type="nucleotide sequence ID" value="XM_040910445.1"/>
</dbReference>
<comment type="cofactor">
    <cofactor evidence="1 5">
        <name>heme</name>
        <dbReference type="ChEBI" id="CHEBI:30413"/>
    </cofactor>
</comment>
<evidence type="ECO:0000313" key="9">
    <source>
        <dbReference type="Proteomes" id="UP000076871"/>
    </source>
</evidence>
<dbReference type="Pfam" id="PF00067">
    <property type="entry name" value="p450"/>
    <property type="match status" value="1"/>
</dbReference>
<keyword evidence="3 5" id="KW-0479">Metal-binding</keyword>
<evidence type="ECO:0000256" key="7">
    <source>
        <dbReference type="SAM" id="SignalP"/>
    </source>
</evidence>
<dbReference type="Gene3D" id="1.10.630.10">
    <property type="entry name" value="Cytochrome P450"/>
    <property type="match status" value="1"/>
</dbReference>
<dbReference type="Proteomes" id="UP000076871">
    <property type="component" value="Unassembled WGS sequence"/>
</dbReference>
<evidence type="ECO:0000256" key="6">
    <source>
        <dbReference type="RuleBase" id="RU000461"/>
    </source>
</evidence>
<reference evidence="8 9" key="1">
    <citation type="journal article" date="2016" name="Mol. Biol. Evol.">
        <title>Comparative Genomics of Early-Diverging Mushroom-Forming Fungi Provides Insights into the Origins of Lignocellulose Decay Capabilities.</title>
        <authorList>
            <person name="Nagy L.G."/>
            <person name="Riley R."/>
            <person name="Tritt A."/>
            <person name="Adam C."/>
            <person name="Daum C."/>
            <person name="Floudas D."/>
            <person name="Sun H."/>
            <person name="Yadav J.S."/>
            <person name="Pangilinan J."/>
            <person name="Larsson K.H."/>
            <person name="Matsuura K."/>
            <person name="Barry K."/>
            <person name="Labutti K."/>
            <person name="Kuo R."/>
            <person name="Ohm R.A."/>
            <person name="Bhattacharya S.S."/>
            <person name="Shirouzu T."/>
            <person name="Yoshinaga Y."/>
            <person name="Martin F.M."/>
            <person name="Grigoriev I.V."/>
            <person name="Hibbett D.S."/>
        </authorList>
    </citation>
    <scope>NUCLEOTIDE SEQUENCE [LARGE SCALE GENOMIC DNA]</scope>
    <source>
        <strain evidence="8 9">93-53</strain>
    </source>
</reference>
<dbReference type="InParanoid" id="A0A165HIM6"/>
<dbReference type="InterPro" id="IPR050121">
    <property type="entry name" value="Cytochrome_P450_monoxygenase"/>
</dbReference>
<accession>A0A165HIM6</accession>
<dbReference type="PRINTS" id="PR00463">
    <property type="entry name" value="EP450I"/>
</dbReference>
<feature type="chain" id="PRO_5007858690" evidence="7">
    <location>
        <begin position="21"/>
        <end position="470"/>
    </location>
</feature>
<keyword evidence="6" id="KW-0560">Oxidoreductase</keyword>